<dbReference type="NCBIfam" id="TIGR00765">
    <property type="entry name" value="yihY_not_rbn"/>
    <property type="match status" value="1"/>
</dbReference>
<feature type="region of interest" description="Disordered" evidence="6">
    <location>
        <begin position="1"/>
        <end position="59"/>
    </location>
</feature>
<accession>A0A1M6AIS4</accession>
<feature type="transmembrane region" description="Helical" evidence="7">
    <location>
        <begin position="235"/>
        <end position="253"/>
    </location>
</feature>
<sequence length="344" mass="36663">MAERTAPPFYRREGDRVVRADHPAPRPRSLPRGEAEAQTDAEDIGSRPPPSDPSAQPTDIAGQGWWAVLKRTYAESVEDHVSLIAAGCAFYGLLALFPGIVAALALAGLLTSPQILVDQLSSLANMLPEGAADIIIDQATAVAGSETGGLTLAALFGLLVAFYSASKAIQSIVEGLNVAFDVKESRGFVAVYATNFVLTLGVIVGFLLIAVLGAALPTLLAWVRFGAQAELAAQILRWPLMLAVVVGGLSILYRFGPNRTVRWRWITPGAAFATLLWVIGTVAFTFYASNFGSYNETFGTLGGVIILLTWLWLSAYIVLLGAEIDSEIERQAKHDPAGTGRLKP</sequence>
<dbReference type="AlphaFoldDB" id="A0A1M6AIS4"/>
<feature type="transmembrane region" description="Helical" evidence="7">
    <location>
        <begin position="81"/>
        <end position="110"/>
    </location>
</feature>
<dbReference type="PANTHER" id="PTHR30213:SF0">
    <property type="entry name" value="UPF0761 MEMBRANE PROTEIN YIHY"/>
    <property type="match status" value="1"/>
</dbReference>
<feature type="transmembrane region" description="Helical" evidence="7">
    <location>
        <begin position="187"/>
        <end position="215"/>
    </location>
</feature>
<gene>
    <name evidence="8" type="ORF">SAMN05444417_0457</name>
</gene>
<keyword evidence="4 7" id="KW-1133">Transmembrane helix</keyword>
<evidence type="ECO:0000256" key="5">
    <source>
        <dbReference type="ARBA" id="ARBA00023136"/>
    </source>
</evidence>
<keyword evidence="2" id="KW-1003">Cell membrane</keyword>
<proteinExistence type="predicted"/>
<feature type="transmembrane region" description="Helical" evidence="7">
    <location>
        <begin position="265"/>
        <end position="288"/>
    </location>
</feature>
<feature type="transmembrane region" description="Helical" evidence="7">
    <location>
        <begin position="300"/>
        <end position="322"/>
    </location>
</feature>
<keyword evidence="5 7" id="KW-0472">Membrane</keyword>
<dbReference type="Pfam" id="PF03631">
    <property type="entry name" value="Virul_fac_BrkB"/>
    <property type="match status" value="1"/>
</dbReference>
<evidence type="ECO:0000256" key="2">
    <source>
        <dbReference type="ARBA" id="ARBA00022475"/>
    </source>
</evidence>
<dbReference type="Proteomes" id="UP000184292">
    <property type="component" value="Unassembled WGS sequence"/>
</dbReference>
<dbReference type="EMBL" id="FQYO01000001">
    <property type="protein sequence ID" value="SHI36385.1"/>
    <property type="molecule type" value="Genomic_DNA"/>
</dbReference>
<dbReference type="RefSeq" id="WP_083601016.1">
    <property type="nucleotide sequence ID" value="NZ_FQYO01000001.1"/>
</dbReference>
<keyword evidence="9" id="KW-1185">Reference proteome</keyword>
<organism evidence="8 9">
    <name type="scientific">Wenxinia saemankumensis</name>
    <dbReference type="NCBI Taxonomy" id="1447782"/>
    <lineage>
        <taxon>Bacteria</taxon>
        <taxon>Pseudomonadati</taxon>
        <taxon>Pseudomonadota</taxon>
        <taxon>Alphaproteobacteria</taxon>
        <taxon>Rhodobacterales</taxon>
        <taxon>Roseobacteraceae</taxon>
        <taxon>Wenxinia</taxon>
    </lineage>
</organism>
<reference evidence="8 9" key="1">
    <citation type="submission" date="2016-11" db="EMBL/GenBank/DDBJ databases">
        <authorList>
            <person name="Jaros S."/>
            <person name="Januszkiewicz K."/>
            <person name="Wedrychowicz H."/>
        </authorList>
    </citation>
    <scope>NUCLEOTIDE SEQUENCE [LARGE SCALE GENOMIC DNA]</scope>
    <source>
        <strain evidence="8 9">DSM 100565</strain>
    </source>
</reference>
<dbReference type="OrthoDB" id="9781030at2"/>
<feature type="transmembrane region" description="Helical" evidence="7">
    <location>
        <begin position="147"/>
        <end position="166"/>
    </location>
</feature>
<evidence type="ECO:0000256" key="3">
    <source>
        <dbReference type="ARBA" id="ARBA00022692"/>
    </source>
</evidence>
<dbReference type="PIRSF" id="PIRSF035875">
    <property type="entry name" value="RNase_BN"/>
    <property type="match status" value="1"/>
</dbReference>
<evidence type="ECO:0000256" key="7">
    <source>
        <dbReference type="SAM" id="Phobius"/>
    </source>
</evidence>
<dbReference type="GO" id="GO:0005886">
    <property type="term" value="C:plasma membrane"/>
    <property type="evidence" value="ECO:0007669"/>
    <property type="project" value="UniProtKB-SubCell"/>
</dbReference>
<comment type="subcellular location">
    <subcellularLocation>
        <location evidence="1">Cell membrane</location>
        <topology evidence="1">Multi-pass membrane protein</topology>
    </subcellularLocation>
</comment>
<evidence type="ECO:0000256" key="4">
    <source>
        <dbReference type="ARBA" id="ARBA00022989"/>
    </source>
</evidence>
<protein>
    <submittedName>
        <fullName evidence="8">Membrane protein</fullName>
    </submittedName>
</protein>
<evidence type="ECO:0000256" key="1">
    <source>
        <dbReference type="ARBA" id="ARBA00004651"/>
    </source>
</evidence>
<dbReference type="InterPro" id="IPR017039">
    <property type="entry name" value="Virul_fac_BrkB"/>
</dbReference>
<evidence type="ECO:0000313" key="9">
    <source>
        <dbReference type="Proteomes" id="UP000184292"/>
    </source>
</evidence>
<evidence type="ECO:0000313" key="8">
    <source>
        <dbReference type="EMBL" id="SHI36385.1"/>
    </source>
</evidence>
<keyword evidence="3 7" id="KW-0812">Transmembrane</keyword>
<feature type="compositionally biased region" description="Basic and acidic residues" evidence="6">
    <location>
        <begin position="10"/>
        <end position="24"/>
    </location>
</feature>
<dbReference type="PANTHER" id="PTHR30213">
    <property type="entry name" value="INNER MEMBRANE PROTEIN YHJD"/>
    <property type="match status" value="1"/>
</dbReference>
<evidence type="ECO:0000256" key="6">
    <source>
        <dbReference type="SAM" id="MobiDB-lite"/>
    </source>
</evidence>
<name>A0A1M6AIS4_9RHOB</name>
<dbReference type="STRING" id="1447782.SAMN05444417_0457"/>